<keyword evidence="1" id="KW-0732">Signal</keyword>
<reference evidence="3 4" key="1">
    <citation type="submission" date="2014-07" db="EMBL/GenBank/DDBJ databases">
        <title>Genome of Flavobacterium reichenbachii LMG 25512.</title>
        <authorList>
            <person name="Stropko S.J."/>
            <person name="Pipes S.E."/>
            <person name="Newman J.D."/>
        </authorList>
    </citation>
    <scope>NUCLEOTIDE SEQUENCE [LARGE SCALE GENOMIC DNA]</scope>
    <source>
        <strain evidence="3 4">LMG 25512</strain>
    </source>
</reference>
<evidence type="ECO:0000313" key="4">
    <source>
        <dbReference type="Proteomes" id="UP000028715"/>
    </source>
</evidence>
<sequence length="285" mass="31572">MKKLMLSLFIAFGLGACSVNNDDYNVDCGTYADLAFTGFPLPCNYSLKTPPSAATAVYVTNQDKMDATFTKHDNTCANPTDAAIDFSKNSLIGIFAGPKETNGYAIKITSLVENKCQIVVNFYEKSPLPGETISQTRTYPADYILIPKTLKGIVFNRTTETSDNIVIGSYGTANSFFQLNDFNTLKYLNVVTGSYNFDQYKYDAKTKRDEYNAFLKKVPTEILNLKGQTKTYGTPNSANQGGIYFELRQGATVTKVYIDVTDTADQNTEVILFKKAIQDKINSLK</sequence>
<gene>
    <name evidence="3" type="ORF">IW19_00145</name>
</gene>
<evidence type="ECO:0000256" key="1">
    <source>
        <dbReference type="SAM" id="SignalP"/>
    </source>
</evidence>
<name>A0A085ZHX2_9FLAO</name>
<dbReference type="Pfam" id="PF14343">
    <property type="entry name" value="PrcB_C"/>
    <property type="match status" value="1"/>
</dbReference>
<evidence type="ECO:0000313" key="3">
    <source>
        <dbReference type="EMBL" id="KFF04036.1"/>
    </source>
</evidence>
<feature type="chain" id="PRO_5001801215" description="PrcB C-terminal domain-containing protein" evidence="1">
    <location>
        <begin position="22"/>
        <end position="285"/>
    </location>
</feature>
<dbReference type="OrthoDB" id="5522116at2"/>
<proteinExistence type="predicted"/>
<dbReference type="eggNOG" id="ENOG5033AUW">
    <property type="taxonomic scope" value="Bacteria"/>
</dbReference>
<dbReference type="AlphaFoldDB" id="A0A085ZHX2"/>
<accession>A0A085ZHX2</accession>
<protein>
    <recommendedName>
        <fullName evidence="2">PrcB C-terminal domain-containing protein</fullName>
    </recommendedName>
</protein>
<dbReference type="InterPro" id="IPR025748">
    <property type="entry name" value="PrcB_C_dom"/>
</dbReference>
<feature type="signal peptide" evidence="1">
    <location>
        <begin position="1"/>
        <end position="21"/>
    </location>
</feature>
<keyword evidence="4" id="KW-1185">Reference proteome</keyword>
<feature type="domain" description="PrcB C-terminal" evidence="2">
    <location>
        <begin position="92"/>
        <end position="144"/>
    </location>
</feature>
<dbReference type="Proteomes" id="UP000028715">
    <property type="component" value="Unassembled WGS sequence"/>
</dbReference>
<organism evidence="3 4">
    <name type="scientific">Flavobacterium reichenbachii</name>
    <dbReference type="NCBI Taxonomy" id="362418"/>
    <lineage>
        <taxon>Bacteria</taxon>
        <taxon>Pseudomonadati</taxon>
        <taxon>Bacteroidota</taxon>
        <taxon>Flavobacteriia</taxon>
        <taxon>Flavobacteriales</taxon>
        <taxon>Flavobacteriaceae</taxon>
        <taxon>Flavobacterium</taxon>
    </lineage>
</organism>
<dbReference type="EMBL" id="JPRL01000001">
    <property type="protein sequence ID" value="KFF04036.1"/>
    <property type="molecule type" value="Genomic_DNA"/>
</dbReference>
<dbReference type="STRING" id="362418.IW19_00145"/>
<dbReference type="PROSITE" id="PS51257">
    <property type="entry name" value="PROKAR_LIPOPROTEIN"/>
    <property type="match status" value="1"/>
</dbReference>
<comment type="caution">
    <text evidence="3">The sequence shown here is derived from an EMBL/GenBank/DDBJ whole genome shotgun (WGS) entry which is preliminary data.</text>
</comment>
<dbReference type="RefSeq" id="WP_035679731.1">
    <property type="nucleotide sequence ID" value="NZ_JPRL01000001.1"/>
</dbReference>
<evidence type="ECO:0000259" key="2">
    <source>
        <dbReference type="Pfam" id="PF14343"/>
    </source>
</evidence>